<name>A0A225DG94_9BACT</name>
<evidence type="ECO:0000313" key="2">
    <source>
        <dbReference type="EMBL" id="OWK40581.1"/>
    </source>
</evidence>
<keyword evidence="3" id="KW-1185">Reference proteome</keyword>
<evidence type="ECO:0000313" key="3">
    <source>
        <dbReference type="Proteomes" id="UP000214646"/>
    </source>
</evidence>
<dbReference type="OrthoDB" id="281258at2"/>
<feature type="region of interest" description="Disordered" evidence="1">
    <location>
        <begin position="165"/>
        <end position="185"/>
    </location>
</feature>
<feature type="compositionally biased region" description="Polar residues" evidence="1">
    <location>
        <begin position="174"/>
        <end position="185"/>
    </location>
</feature>
<protein>
    <submittedName>
        <fullName evidence="2">Uncharacterized protein</fullName>
    </submittedName>
</protein>
<dbReference type="RefSeq" id="WP_088256479.1">
    <property type="nucleotide sequence ID" value="NZ_NIDE01000008.1"/>
</dbReference>
<reference evidence="3" key="1">
    <citation type="submission" date="2017-06" db="EMBL/GenBank/DDBJ databases">
        <title>Genome analysis of Fimbriiglobus ruber SP5, the first member of the order Planctomycetales with confirmed chitinolytic capability.</title>
        <authorList>
            <person name="Ravin N.V."/>
            <person name="Rakitin A.L."/>
            <person name="Ivanova A.A."/>
            <person name="Beletsky A.V."/>
            <person name="Kulichevskaya I.S."/>
            <person name="Mardanov A.V."/>
            <person name="Dedysh S.N."/>
        </authorList>
    </citation>
    <scope>NUCLEOTIDE SEQUENCE [LARGE SCALE GENOMIC DNA]</scope>
    <source>
        <strain evidence="3">SP5</strain>
    </source>
</reference>
<gene>
    <name evidence="2" type="ORF">FRUB_05500</name>
</gene>
<dbReference type="AlphaFoldDB" id="A0A225DG94"/>
<proteinExistence type="predicted"/>
<accession>A0A225DG94</accession>
<evidence type="ECO:0000256" key="1">
    <source>
        <dbReference type="SAM" id="MobiDB-lite"/>
    </source>
</evidence>
<sequence>MNRITEGFVAKLDPVQARDLAQLVELEARWESLRKGPSWDDLRAAVTDLRGKQKAYDVFQTKLLAYNQRHKPAYVSEPLLSTPGRLLPWCRTMRDLFALVEHDTQVACPVHMVEKAVRLVVRLGTRMGREFVRPAEPPATIRATIEILEDLIQWCDRAATDEAAGWRPEAATASDGTGNQLLPAA</sequence>
<comment type="caution">
    <text evidence="2">The sequence shown here is derived from an EMBL/GenBank/DDBJ whole genome shotgun (WGS) entry which is preliminary data.</text>
</comment>
<dbReference type="EMBL" id="NIDE01000008">
    <property type="protein sequence ID" value="OWK40581.1"/>
    <property type="molecule type" value="Genomic_DNA"/>
</dbReference>
<dbReference type="Proteomes" id="UP000214646">
    <property type="component" value="Unassembled WGS sequence"/>
</dbReference>
<organism evidence="2 3">
    <name type="scientific">Fimbriiglobus ruber</name>
    <dbReference type="NCBI Taxonomy" id="1908690"/>
    <lineage>
        <taxon>Bacteria</taxon>
        <taxon>Pseudomonadati</taxon>
        <taxon>Planctomycetota</taxon>
        <taxon>Planctomycetia</taxon>
        <taxon>Gemmatales</taxon>
        <taxon>Gemmataceae</taxon>
        <taxon>Fimbriiglobus</taxon>
    </lineage>
</organism>